<keyword evidence="6" id="KW-0902">Two-component regulatory system</keyword>
<dbReference type="PANTHER" id="PTHR43711">
    <property type="entry name" value="TWO-COMPONENT HISTIDINE KINASE"/>
    <property type="match status" value="1"/>
</dbReference>
<proteinExistence type="predicted"/>
<gene>
    <name evidence="8" type="ORF">K6T50_09890</name>
</gene>
<dbReference type="InterPro" id="IPR029016">
    <property type="entry name" value="GAF-like_dom_sf"/>
</dbReference>
<dbReference type="InterPro" id="IPR005467">
    <property type="entry name" value="His_kinase_dom"/>
</dbReference>
<dbReference type="InterPro" id="IPR036097">
    <property type="entry name" value="HisK_dim/P_sf"/>
</dbReference>
<dbReference type="PRINTS" id="PR00344">
    <property type="entry name" value="BCTRLSENSOR"/>
</dbReference>
<keyword evidence="3" id="KW-0597">Phosphoprotein</keyword>
<organism evidence="8 9">
    <name type="scientific">Halobaculum magnesiiphilum</name>
    <dbReference type="NCBI Taxonomy" id="1017351"/>
    <lineage>
        <taxon>Archaea</taxon>
        <taxon>Methanobacteriati</taxon>
        <taxon>Methanobacteriota</taxon>
        <taxon>Stenosarchaea group</taxon>
        <taxon>Halobacteria</taxon>
        <taxon>Halobacteriales</taxon>
        <taxon>Haloferacaceae</taxon>
        <taxon>Halobaculum</taxon>
    </lineage>
</organism>
<dbReference type="GO" id="GO:0000155">
    <property type="term" value="F:phosphorelay sensor kinase activity"/>
    <property type="evidence" value="ECO:0007669"/>
    <property type="project" value="InterPro"/>
</dbReference>
<evidence type="ECO:0000313" key="9">
    <source>
        <dbReference type="Proteomes" id="UP000826254"/>
    </source>
</evidence>
<dbReference type="InterPro" id="IPR004358">
    <property type="entry name" value="Sig_transdc_His_kin-like_C"/>
</dbReference>
<dbReference type="KEGG" id="hmp:K6T50_09890"/>
<protein>
    <recommendedName>
        <fullName evidence="2">histidine kinase</fullName>
        <ecNumber evidence="2">2.7.13.3</ecNumber>
    </recommendedName>
</protein>
<dbReference type="SMART" id="SM00387">
    <property type="entry name" value="HATPase_c"/>
    <property type="match status" value="1"/>
</dbReference>
<dbReference type="InterPro" id="IPR050736">
    <property type="entry name" value="Sensor_HK_Regulatory"/>
</dbReference>
<dbReference type="Gene3D" id="1.10.287.130">
    <property type="match status" value="1"/>
</dbReference>
<comment type="catalytic activity">
    <reaction evidence="1">
        <text>ATP + protein L-histidine = ADP + protein N-phospho-L-histidine.</text>
        <dbReference type="EC" id="2.7.13.3"/>
    </reaction>
</comment>
<accession>A0A8T8WA33</accession>
<evidence type="ECO:0000256" key="5">
    <source>
        <dbReference type="ARBA" id="ARBA00022777"/>
    </source>
</evidence>
<keyword evidence="9" id="KW-1185">Reference proteome</keyword>
<dbReference type="Pfam" id="PF08448">
    <property type="entry name" value="PAS_4"/>
    <property type="match status" value="1"/>
</dbReference>
<dbReference type="Pfam" id="PF13185">
    <property type="entry name" value="GAF_2"/>
    <property type="match status" value="3"/>
</dbReference>
<evidence type="ECO:0000313" key="8">
    <source>
        <dbReference type="EMBL" id="QZP36624.1"/>
    </source>
</evidence>
<dbReference type="InterPro" id="IPR000014">
    <property type="entry name" value="PAS"/>
</dbReference>
<dbReference type="SMART" id="SM00065">
    <property type="entry name" value="GAF"/>
    <property type="match status" value="3"/>
</dbReference>
<evidence type="ECO:0000256" key="6">
    <source>
        <dbReference type="ARBA" id="ARBA00023012"/>
    </source>
</evidence>
<evidence type="ECO:0000256" key="1">
    <source>
        <dbReference type="ARBA" id="ARBA00000085"/>
    </source>
</evidence>
<dbReference type="SUPFAM" id="SSF55874">
    <property type="entry name" value="ATPase domain of HSP90 chaperone/DNA topoisomerase II/histidine kinase"/>
    <property type="match status" value="1"/>
</dbReference>
<dbReference type="SUPFAM" id="SSF55781">
    <property type="entry name" value="GAF domain-like"/>
    <property type="match status" value="3"/>
</dbReference>
<dbReference type="Gene3D" id="3.30.450.20">
    <property type="entry name" value="PAS domain"/>
    <property type="match status" value="1"/>
</dbReference>
<dbReference type="SUPFAM" id="SSF55785">
    <property type="entry name" value="PYP-like sensor domain (PAS domain)"/>
    <property type="match status" value="1"/>
</dbReference>
<dbReference type="SUPFAM" id="SSF47384">
    <property type="entry name" value="Homodimeric domain of signal transducing histidine kinase"/>
    <property type="match status" value="1"/>
</dbReference>
<dbReference type="NCBIfam" id="TIGR00229">
    <property type="entry name" value="sensory_box"/>
    <property type="match status" value="1"/>
</dbReference>
<dbReference type="Gene3D" id="3.30.565.10">
    <property type="entry name" value="Histidine kinase-like ATPase, C-terminal domain"/>
    <property type="match status" value="1"/>
</dbReference>
<evidence type="ECO:0000259" key="7">
    <source>
        <dbReference type="PROSITE" id="PS50109"/>
    </source>
</evidence>
<dbReference type="CDD" id="cd00082">
    <property type="entry name" value="HisKA"/>
    <property type="match status" value="1"/>
</dbReference>
<evidence type="ECO:0000256" key="2">
    <source>
        <dbReference type="ARBA" id="ARBA00012438"/>
    </source>
</evidence>
<dbReference type="Proteomes" id="UP000826254">
    <property type="component" value="Chromosome"/>
</dbReference>
<dbReference type="RefSeq" id="WP_222606444.1">
    <property type="nucleotide sequence ID" value="NZ_CP081958.1"/>
</dbReference>
<dbReference type="InterPro" id="IPR035965">
    <property type="entry name" value="PAS-like_dom_sf"/>
</dbReference>
<keyword evidence="5" id="KW-0418">Kinase</keyword>
<dbReference type="GeneID" id="67178454"/>
<dbReference type="Pfam" id="PF00512">
    <property type="entry name" value="HisKA"/>
    <property type="match status" value="1"/>
</dbReference>
<dbReference type="EC" id="2.7.13.3" evidence="2"/>
<dbReference type="InterPro" id="IPR013656">
    <property type="entry name" value="PAS_4"/>
</dbReference>
<name>A0A8T8WA33_9EURY</name>
<dbReference type="InterPro" id="IPR003594">
    <property type="entry name" value="HATPase_dom"/>
</dbReference>
<keyword evidence="4" id="KW-0808">Transferase</keyword>
<evidence type="ECO:0000256" key="4">
    <source>
        <dbReference type="ARBA" id="ARBA00022679"/>
    </source>
</evidence>
<dbReference type="Pfam" id="PF02518">
    <property type="entry name" value="HATPase_c"/>
    <property type="match status" value="1"/>
</dbReference>
<dbReference type="AlphaFoldDB" id="A0A8T8WA33"/>
<dbReference type="CDD" id="cd00075">
    <property type="entry name" value="HATPase"/>
    <property type="match status" value="1"/>
</dbReference>
<dbReference type="EMBL" id="CP081958">
    <property type="protein sequence ID" value="QZP36624.1"/>
    <property type="molecule type" value="Genomic_DNA"/>
</dbReference>
<dbReference type="CDD" id="cd00130">
    <property type="entry name" value="PAS"/>
    <property type="match status" value="1"/>
</dbReference>
<sequence length="920" mass="100185">MPGSVAESSIAVLVVTAADATVPDGFVDALADAVDGEVEIVETDALAERLRGGRCPKAIVFVGDPSLSEGVRDALSTTAAAVVVYAEREPDAESTHVDGYVERAADIDRLLTEIGRAREGETRRQLRAARRRMTELHAGTADIAAAERVEELFERTISVANRVLSFDHCAIAVHDEGEMDIVARSENADWLPERVGVDESIGGRAYRRGETVHVDQVSTEQTHDPDAAGSCISVPFGGDAVFQAIALEEYAFDDTDRELAELLAVHVGQAYERLRTQADLTRRERVMTELHEAAPRIVDAETEDELYDLTVEIARRVLQFDHSCVYVVDDDGFRMRATTDPSLPATFDRGFGALEHSYAEGESLVVDDTVEHEIATSRDGEPRSVISVPFADGAVFQAVADETGSFDERDLEFAELLVSYATVTHERIRSEAALRDARETTERLHVAATELSAAESEDALIRRAIEAASDVLSFDKSTLSLRRGDTLVPVGADGTRPDGARPMDLDEGVAGRTYRSGESVLIHDVDDHGDAEPVRREYRSAISIPVGDLGVFQAVATEPSAFDRDDLSHAELLMAHVAVSLARTRTQADLRAERDRLSALFENVPDAALSFELVDGEPIVKAVNSAFEDTFGFGEEIVGEPIDDHIVPEEAESEAGTFNERLANGESIRDEVRRMTADGMRDFLLYVVPLELDAENVGGYAIYSDISERKERERALRRQNERLDEFASVVSHDLRNPLSVAEGYLELARETGDVEHLATVSDAVERMRALVDDLLRLAREGRVVGDTEPVDVAVAARAAWGSVDTGDATLEVEDGLVVEADEDRLRELFENLFRNSIEHGGSAPTVRVEATPTGFAVADDGPGIPADRREEVFEVGVSTVEDGTGFGLAIVRRIAEAHGWSVTATAGEDGGARFEFDEVE</sequence>
<dbReference type="InterPro" id="IPR036890">
    <property type="entry name" value="HATPase_C_sf"/>
</dbReference>
<dbReference type="SMART" id="SM00388">
    <property type="entry name" value="HisKA"/>
    <property type="match status" value="1"/>
</dbReference>
<reference evidence="8 9" key="1">
    <citation type="journal article" date="2021" name="Int. J. Syst. Evol. Microbiol.">
        <title>Halobaculum halophilum sp. nov. and Halobaculum salinum sp. nov., isolated from salt lake and saline soil.</title>
        <authorList>
            <person name="Cui H.L."/>
            <person name="Shi X.W."/>
            <person name="Yin X.M."/>
            <person name="Yang X.Y."/>
            <person name="Hou J."/>
            <person name="Zhu L."/>
        </authorList>
    </citation>
    <scope>NUCLEOTIDE SEQUENCE [LARGE SCALE GENOMIC DNA]</scope>
    <source>
        <strain evidence="8 9">NBRC 109044</strain>
    </source>
</reference>
<feature type="domain" description="Histidine kinase" evidence="7">
    <location>
        <begin position="729"/>
        <end position="920"/>
    </location>
</feature>
<dbReference type="Gene3D" id="3.30.450.40">
    <property type="match status" value="3"/>
</dbReference>
<dbReference type="PROSITE" id="PS50109">
    <property type="entry name" value="HIS_KIN"/>
    <property type="match status" value="1"/>
</dbReference>
<dbReference type="InterPro" id="IPR003661">
    <property type="entry name" value="HisK_dim/P_dom"/>
</dbReference>
<dbReference type="PANTHER" id="PTHR43711:SF1">
    <property type="entry name" value="HISTIDINE KINASE 1"/>
    <property type="match status" value="1"/>
</dbReference>
<evidence type="ECO:0000256" key="3">
    <source>
        <dbReference type="ARBA" id="ARBA00022553"/>
    </source>
</evidence>
<dbReference type="InterPro" id="IPR003018">
    <property type="entry name" value="GAF"/>
</dbReference>